<evidence type="ECO:0000256" key="1">
    <source>
        <dbReference type="ARBA" id="ARBA00022723"/>
    </source>
</evidence>
<gene>
    <name evidence="5" type="ORF">IPOD504_LOCUS2429</name>
</gene>
<dbReference type="Gene3D" id="2.20.25.240">
    <property type="match status" value="1"/>
</dbReference>
<evidence type="ECO:0000313" key="6">
    <source>
        <dbReference type="Proteomes" id="UP000837857"/>
    </source>
</evidence>
<keyword evidence="1" id="KW-0479">Metal-binding</keyword>
<dbReference type="Proteomes" id="UP000837857">
    <property type="component" value="Chromosome 12"/>
</dbReference>
<dbReference type="InterPro" id="IPR007588">
    <property type="entry name" value="Znf_FLYWCH"/>
</dbReference>
<evidence type="ECO:0000259" key="4">
    <source>
        <dbReference type="Pfam" id="PF04500"/>
    </source>
</evidence>
<keyword evidence="3" id="KW-0862">Zinc</keyword>
<proteinExistence type="predicted"/>
<organism evidence="5 6">
    <name type="scientific">Iphiclides podalirius</name>
    <name type="common">scarce swallowtail</name>
    <dbReference type="NCBI Taxonomy" id="110791"/>
    <lineage>
        <taxon>Eukaryota</taxon>
        <taxon>Metazoa</taxon>
        <taxon>Ecdysozoa</taxon>
        <taxon>Arthropoda</taxon>
        <taxon>Hexapoda</taxon>
        <taxon>Insecta</taxon>
        <taxon>Pterygota</taxon>
        <taxon>Neoptera</taxon>
        <taxon>Endopterygota</taxon>
        <taxon>Lepidoptera</taxon>
        <taxon>Glossata</taxon>
        <taxon>Ditrysia</taxon>
        <taxon>Papilionoidea</taxon>
        <taxon>Papilionidae</taxon>
        <taxon>Papilioninae</taxon>
        <taxon>Iphiclides</taxon>
    </lineage>
</organism>
<feature type="non-terminal residue" evidence="5">
    <location>
        <position position="80"/>
    </location>
</feature>
<dbReference type="Pfam" id="PF04500">
    <property type="entry name" value="FLYWCH"/>
    <property type="match status" value="1"/>
</dbReference>
<accession>A0ABN8HVF2</accession>
<evidence type="ECO:0000256" key="2">
    <source>
        <dbReference type="ARBA" id="ARBA00022771"/>
    </source>
</evidence>
<keyword evidence="2" id="KW-0863">Zinc-finger</keyword>
<dbReference type="EMBL" id="OW152824">
    <property type="protein sequence ID" value="CAH2040266.1"/>
    <property type="molecule type" value="Genomic_DNA"/>
</dbReference>
<feature type="domain" description="FLYWCH-type" evidence="4">
    <location>
        <begin position="19"/>
        <end position="79"/>
    </location>
</feature>
<evidence type="ECO:0000313" key="5">
    <source>
        <dbReference type="EMBL" id="CAH2040266.1"/>
    </source>
</evidence>
<sequence>MAVVPRADVVTIAPPGPFFTTTTRGARIIYLEGYRFSRHRESGVKTRWYCTTHHSRGCPAVIFTIDHDKIIKCNNTHNHA</sequence>
<name>A0ABN8HVF2_9NEOP</name>
<protein>
    <recommendedName>
        <fullName evidence="4">FLYWCH-type domain-containing protein</fullName>
    </recommendedName>
</protein>
<reference evidence="5" key="1">
    <citation type="submission" date="2022-03" db="EMBL/GenBank/DDBJ databases">
        <authorList>
            <person name="Martin H S."/>
        </authorList>
    </citation>
    <scope>NUCLEOTIDE SEQUENCE</scope>
</reference>
<keyword evidence="6" id="KW-1185">Reference proteome</keyword>
<evidence type="ECO:0000256" key="3">
    <source>
        <dbReference type="ARBA" id="ARBA00022833"/>
    </source>
</evidence>